<reference evidence="2 3" key="1">
    <citation type="journal article" date="2013" name="BMC Genomics">
        <title>Genome sequencing and comparative genomics of honey bee microsporidia, Nosema apis reveal novel insights into host-parasite interactions.</title>
        <authorList>
            <person name="Chen Yp."/>
            <person name="Pettis J.S."/>
            <person name="Zhao Y."/>
            <person name="Liu X."/>
            <person name="Tallon L.J."/>
            <person name="Sadzewicz L.D."/>
            <person name="Li R."/>
            <person name="Zheng H."/>
            <person name="Huang S."/>
            <person name="Zhang X."/>
            <person name="Hamilton M.C."/>
            <person name="Pernal S.F."/>
            <person name="Melathopoulos A.P."/>
            <person name="Yan X."/>
            <person name="Evans J.D."/>
        </authorList>
    </citation>
    <scope>NUCLEOTIDE SEQUENCE [LARGE SCALE GENOMIC DNA]</scope>
    <source>
        <strain evidence="2 3">BRL 01</strain>
    </source>
</reference>
<gene>
    <name evidence="2" type="ORF">NAPIS_ORF02074</name>
</gene>
<evidence type="ECO:0000313" key="3">
    <source>
        <dbReference type="Proteomes" id="UP000053780"/>
    </source>
</evidence>
<keyword evidence="1" id="KW-0812">Transmembrane</keyword>
<dbReference type="Proteomes" id="UP000053780">
    <property type="component" value="Unassembled WGS sequence"/>
</dbReference>
<dbReference type="HOGENOM" id="CLU_647404_0_0_1"/>
<keyword evidence="1" id="KW-1133">Transmembrane helix</keyword>
<keyword evidence="3" id="KW-1185">Reference proteome</keyword>
<proteinExistence type="predicted"/>
<name>T0L761_9MICR</name>
<dbReference type="VEuPathDB" id="MicrosporidiaDB:NAPIS_ORF02074"/>
<sequence>MNLNLMFQDLKPKFILSTYLIDPINTNTCYIFVENTCTNEIKHYSIFLDNKQSLNSIKDIILNEGLSINNIYDLCFKDIFNIHFEILMYKNLSIKYNMNNFNKFIKRIFNNFSTLLLRFDSSFIIKFNIYTAYFKKPNKINDLISQNLINFLKLGYNIRTIKNSNKCINFENFKKSKTLDDYILHKISKLNNFFMLNLDSKFDHIHSIANCTYYFSLHHEIHIVDIIENILEKINSTVNKLDKLTFVLCFIKIYGDILNFHSRLRLIKLYIIINLYQQSLEYDLNNYEILTLLYMISKKRLLKNENNIIGFEICILNKRNEDTMKIIIIRRYSYFTLIYPYEFLSVLNNLLSFSKYFNIIWLIVKCFIITIYNMFDIDIN</sequence>
<dbReference type="EMBL" id="KE647299">
    <property type="protein sequence ID" value="EQB60359.1"/>
    <property type="molecule type" value="Genomic_DNA"/>
</dbReference>
<keyword evidence="1" id="KW-0472">Membrane</keyword>
<organism evidence="2 3">
    <name type="scientific">Vairimorpha apis BRL 01</name>
    <dbReference type="NCBI Taxonomy" id="1037528"/>
    <lineage>
        <taxon>Eukaryota</taxon>
        <taxon>Fungi</taxon>
        <taxon>Fungi incertae sedis</taxon>
        <taxon>Microsporidia</taxon>
        <taxon>Nosematidae</taxon>
        <taxon>Vairimorpha</taxon>
    </lineage>
</organism>
<evidence type="ECO:0000313" key="2">
    <source>
        <dbReference type="EMBL" id="EQB60359.1"/>
    </source>
</evidence>
<protein>
    <submittedName>
        <fullName evidence="2">Uncharacterized protein</fullName>
    </submittedName>
</protein>
<accession>T0L761</accession>
<evidence type="ECO:0000256" key="1">
    <source>
        <dbReference type="SAM" id="Phobius"/>
    </source>
</evidence>
<dbReference type="AlphaFoldDB" id="T0L761"/>
<feature type="transmembrane region" description="Helical" evidence="1">
    <location>
        <begin position="356"/>
        <end position="375"/>
    </location>
</feature>